<sequence length="605" mass="70097">MYDIQLTSSYGMRIIHTTFFPRSGVAIWLSTMKPNVIINILFANFNSRRPSLRNHIDQGEKIKGIMCSEVGVLEGFICPICFQDLGSLYNLTDHFELTHNSEEDKALLFQIKGIFGKAKKKLLRKDDFFEASSTPSTTSVAKSTSTLKHFKEQLTFEPQQLGVTRSHTDFFKSSRDRRIDRFVIETNKILIRLDKLLNIDSSLDSSKRKTQEKDIVSWASDKDVNLCMTCGRSFLLTRRRHHCRLCGRIICHKCSNFLPYDFARKMTSSPASYEGEGFHRSSSTSSLNSTVGAEGYLHLRTCQDCRFLLERRQEQINLQTCKPNVVLLYEKLREFMSEAESLLPEYSKMADSLRCDHYPFQTYIICLLDCSVCLNRMRTDANCQSDSTSKHVRLQQMISVYATSFVQDNLLGLPKLPTESELKKLREARKVEAQRRIAEERKIEQERMKRMEEERIQQQLRRLKQQQTSKDEITSKGHRRSKSSEGVSALHANMTSPNSKLVSGLVSNVVDRKENCDNVTFLATKSNENAVRYDPRNEDDTKDKQKDNGKSSFENDVEPILQQIEIIKRYLVQAEDDGRWDEVRMLQENLFELRQECKKIQNNKR</sequence>
<dbReference type="InterPro" id="IPR013083">
    <property type="entry name" value="Znf_RING/FYVE/PHD"/>
</dbReference>
<reference evidence="9" key="1">
    <citation type="submission" date="2012-12" db="EMBL/GenBank/DDBJ databases">
        <authorList>
            <person name="Hellsten U."/>
            <person name="Grimwood J."/>
            <person name="Chapman J.A."/>
            <person name="Shapiro H."/>
            <person name="Aerts A."/>
            <person name="Otillar R.P."/>
            <person name="Terry A.Y."/>
            <person name="Boore J.L."/>
            <person name="Simakov O."/>
            <person name="Marletaz F."/>
            <person name="Cho S.-J."/>
            <person name="Edsinger-Gonzales E."/>
            <person name="Havlak P."/>
            <person name="Kuo D.-H."/>
            <person name="Larsson T."/>
            <person name="Lv J."/>
            <person name="Arendt D."/>
            <person name="Savage R."/>
            <person name="Osoegawa K."/>
            <person name="de Jong P."/>
            <person name="Lindberg D.R."/>
            <person name="Seaver E.C."/>
            <person name="Weisblat D.A."/>
            <person name="Putnam N.H."/>
            <person name="Grigoriev I.V."/>
            <person name="Rokhsar D.S."/>
        </authorList>
    </citation>
    <scope>NUCLEOTIDE SEQUENCE</scope>
</reference>
<dbReference type="GeneID" id="20202125"/>
<dbReference type="Gene3D" id="3.30.40.10">
    <property type="entry name" value="Zinc/RING finger domain, C3HC4 (zinc finger)"/>
    <property type="match status" value="1"/>
</dbReference>
<feature type="region of interest" description="Disordered" evidence="5">
    <location>
        <begin position="530"/>
        <end position="555"/>
    </location>
</feature>
<dbReference type="OMA" id="LAIFCEP"/>
<dbReference type="HOGENOM" id="CLU_020798_0_0_1"/>
<dbReference type="PROSITE" id="PS00028">
    <property type="entry name" value="ZINC_FINGER_C2H2_1"/>
    <property type="match status" value="1"/>
</dbReference>
<dbReference type="EMBL" id="KB095905">
    <property type="protein sequence ID" value="ESO10047.1"/>
    <property type="molecule type" value="Genomic_DNA"/>
</dbReference>
<dbReference type="SMART" id="SM00064">
    <property type="entry name" value="FYVE"/>
    <property type="match status" value="1"/>
</dbReference>
<organism evidence="8 9">
    <name type="scientific">Helobdella robusta</name>
    <name type="common">Californian leech</name>
    <dbReference type="NCBI Taxonomy" id="6412"/>
    <lineage>
        <taxon>Eukaryota</taxon>
        <taxon>Metazoa</taxon>
        <taxon>Spiralia</taxon>
        <taxon>Lophotrochozoa</taxon>
        <taxon>Annelida</taxon>
        <taxon>Clitellata</taxon>
        <taxon>Hirudinea</taxon>
        <taxon>Rhynchobdellida</taxon>
        <taxon>Glossiphoniidae</taxon>
        <taxon>Helobdella</taxon>
    </lineage>
</organism>
<proteinExistence type="predicted"/>
<name>T1EZX5_HELRO</name>
<dbReference type="PANTHER" id="PTHR13510">
    <property type="entry name" value="FYVE-FINGER-CONTAINING RAB5 EFFECTOR PROTEIN RABENOSYN-5-RELATED"/>
    <property type="match status" value="1"/>
</dbReference>
<dbReference type="InterPro" id="IPR000306">
    <property type="entry name" value="Znf_FYVE"/>
</dbReference>
<dbReference type="Pfam" id="PF11464">
    <property type="entry name" value="Rbsn"/>
    <property type="match status" value="1"/>
</dbReference>
<dbReference type="EMBL" id="AMQM01002861">
    <property type="status" value="NOT_ANNOTATED_CDS"/>
    <property type="molecule type" value="Genomic_DNA"/>
</dbReference>
<dbReference type="InParanoid" id="T1EZX5"/>
<dbReference type="OrthoDB" id="166134at2759"/>
<dbReference type="Gene3D" id="4.10.860.20">
    <property type="entry name" value="Rabenosyn, Rab binding domain"/>
    <property type="match status" value="1"/>
</dbReference>
<dbReference type="KEGG" id="hro:HELRODRAFT_167891"/>
<accession>T1EZX5</accession>
<feature type="region of interest" description="Disordered" evidence="5">
    <location>
        <begin position="452"/>
        <end position="499"/>
    </location>
</feature>
<dbReference type="Proteomes" id="UP000015101">
    <property type="component" value="Unassembled WGS sequence"/>
</dbReference>
<dbReference type="InterPro" id="IPR036531">
    <property type="entry name" value="Rbsn_Rab-bd_sf"/>
</dbReference>
<evidence type="ECO:0000256" key="5">
    <source>
        <dbReference type="SAM" id="MobiDB-lite"/>
    </source>
</evidence>
<dbReference type="InterPro" id="IPR017455">
    <property type="entry name" value="Znf_FYVE-rel"/>
</dbReference>
<evidence type="ECO:0000256" key="3">
    <source>
        <dbReference type="ARBA" id="ARBA00022833"/>
    </source>
</evidence>
<evidence type="ECO:0000313" key="9">
    <source>
        <dbReference type="Proteomes" id="UP000015101"/>
    </source>
</evidence>
<evidence type="ECO:0000256" key="1">
    <source>
        <dbReference type="ARBA" id="ARBA00022723"/>
    </source>
</evidence>
<dbReference type="RefSeq" id="XP_009011861.1">
    <property type="nucleotide sequence ID" value="XM_009013613.1"/>
</dbReference>
<feature type="domain" description="FYVE-type" evidence="6">
    <location>
        <begin position="221"/>
        <end position="310"/>
    </location>
</feature>
<dbReference type="SUPFAM" id="SSF57903">
    <property type="entry name" value="FYVE/PHD zinc finger"/>
    <property type="match status" value="1"/>
</dbReference>
<dbReference type="GO" id="GO:0008270">
    <property type="term" value="F:zinc ion binding"/>
    <property type="evidence" value="ECO:0007669"/>
    <property type="project" value="UniProtKB-KW"/>
</dbReference>
<evidence type="ECO:0000256" key="2">
    <source>
        <dbReference type="ARBA" id="ARBA00022771"/>
    </source>
</evidence>
<evidence type="ECO:0000313" key="7">
    <source>
        <dbReference type="EMBL" id="ESO10047.1"/>
    </source>
</evidence>
<gene>
    <name evidence="8" type="primary">20202125</name>
    <name evidence="7" type="ORF">HELRODRAFT_167891</name>
</gene>
<keyword evidence="1" id="KW-0479">Metal-binding</keyword>
<keyword evidence="9" id="KW-1185">Reference proteome</keyword>
<dbReference type="InterPro" id="IPR011011">
    <property type="entry name" value="Znf_FYVE_PHD"/>
</dbReference>
<reference evidence="7 9" key="2">
    <citation type="journal article" date="2013" name="Nature">
        <title>Insights into bilaterian evolution from three spiralian genomes.</title>
        <authorList>
            <person name="Simakov O."/>
            <person name="Marletaz F."/>
            <person name="Cho S.J."/>
            <person name="Edsinger-Gonzales E."/>
            <person name="Havlak P."/>
            <person name="Hellsten U."/>
            <person name="Kuo D.H."/>
            <person name="Larsson T."/>
            <person name="Lv J."/>
            <person name="Arendt D."/>
            <person name="Savage R."/>
            <person name="Osoegawa K."/>
            <person name="de Jong P."/>
            <person name="Grimwood J."/>
            <person name="Chapman J.A."/>
            <person name="Shapiro H."/>
            <person name="Aerts A."/>
            <person name="Otillar R.P."/>
            <person name="Terry A.Y."/>
            <person name="Boore J.L."/>
            <person name="Grigoriev I.V."/>
            <person name="Lindberg D.R."/>
            <person name="Seaver E.C."/>
            <person name="Weisblat D.A."/>
            <person name="Putnam N.H."/>
            <person name="Rokhsar D.S."/>
        </authorList>
    </citation>
    <scope>NUCLEOTIDE SEQUENCE</scope>
</reference>
<evidence type="ECO:0000256" key="4">
    <source>
        <dbReference type="PROSITE-ProRule" id="PRU00091"/>
    </source>
</evidence>
<keyword evidence="3" id="KW-0862">Zinc</keyword>
<dbReference type="InterPro" id="IPR021565">
    <property type="entry name" value="Rbsn_Rab-bd"/>
</dbReference>
<dbReference type="STRING" id="6412.T1EZX5"/>
<dbReference type="PROSITE" id="PS50178">
    <property type="entry name" value="ZF_FYVE"/>
    <property type="match status" value="1"/>
</dbReference>
<feature type="compositionally biased region" description="Basic and acidic residues" evidence="5">
    <location>
        <begin position="531"/>
        <end position="549"/>
    </location>
</feature>
<dbReference type="InterPro" id="IPR013087">
    <property type="entry name" value="Znf_C2H2_type"/>
</dbReference>
<dbReference type="Pfam" id="PF01363">
    <property type="entry name" value="FYVE"/>
    <property type="match status" value="1"/>
</dbReference>
<evidence type="ECO:0000313" key="8">
    <source>
        <dbReference type="EnsemblMetazoa" id="HelroP167891"/>
    </source>
</evidence>
<dbReference type="EnsemblMetazoa" id="HelroT167891">
    <property type="protein sequence ID" value="HelroP167891"/>
    <property type="gene ID" value="HelroG167891"/>
</dbReference>
<keyword evidence="2 4" id="KW-0863">Zinc-finger</keyword>
<dbReference type="CTD" id="20202125"/>
<dbReference type="eggNOG" id="KOG1842">
    <property type="taxonomic scope" value="Eukaryota"/>
</dbReference>
<protein>
    <recommendedName>
        <fullName evidence="6">FYVE-type domain-containing protein</fullName>
    </recommendedName>
</protein>
<dbReference type="PANTHER" id="PTHR13510:SF44">
    <property type="entry name" value="RABENOSYN-5"/>
    <property type="match status" value="1"/>
</dbReference>
<dbReference type="FunCoup" id="T1EZX5">
    <property type="interactions" value="1400"/>
</dbReference>
<reference evidence="8" key="3">
    <citation type="submission" date="2015-06" db="UniProtKB">
        <authorList>
            <consortium name="EnsemblMetazoa"/>
        </authorList>
    </citation>
    <scope>IDENTIFICATION</scope>
</reference>
<dbReference type="AlphaFoldDB" id="T1EZX5"/>
<dbReference type="SUPFAM" id="SSF140125">
    <property type="entry name" value="Rabenosyn-5 Rab-binding domain-like"/>
    <property type="match status" value="1"/>
</dbReference>
<dbReference type="InterPro" id="IPR052727">
    <property type="entry name" value="Rab4/Rab5_effector"/>
</dbReference>
<evidence type="ECO:0000259" key="6">
    <source>
        <dbReference type="PROSITE" id="PS50178"/>
    </source>
</evidence>